<feature type="region of interest" description="Disordered" evidence="1">
    <location>
        <begin position="758"/>
        <end position="781"/>
    </location>
</feature>
<organism evidence="4 5">
    <name type="scientific">Bimuria novae-zelandiae CBS 107.79</name>
    <dbReference type="NCBI Taxonomy" id="1447943"/>
    <lineage>
        <taxon>Eukaryota</taxon>
        <taxon>Fungi</taxon>
        <taxon>Dikarya</taxon>
        <taxon>Ascomycota</taxon>
        <taxon>Pezizomycotina</taxon>
        <taxon>Dothideomycetes</taxon>
        <taxon>Pleosporomycetidae</taxon>
        <taxon>Pleosporales</taxon>
        <taxon>Massarineae</taxon>
        <taxon>Didymosphaeriaceae</taxon>
        <taxon>Bimuria</taxon>
    </lineage>
</organism>
<feature type="domain" description="Probable treble clef zinc finger" evidence="2">
    <location>
        <begin position="49"/>
        <end position="96"/>
    </location>
</feature>
<feature type="compositionally biased region" description="Polar residues" evidence="1">
    <location>
        <begin position="1"/>
        <end position="10"/>
    </location>
</feature>
<dbReference type="InterPro" id="IPR058251">
    <property type="entry name" value="zf_Tbcl_3"/>
</dbReference>
<dbReference type="Proteomes" id="UP000800036">
    <property type="component" value="Unassembled WGS sequence"/>
</dbReference>
<dbReference type="EMBL" id="ML976779">
    <property type="protein sequence ID" value="KAF1964667.1"/>
    <property type="molecule type" value="Genomic_DNA"/>
</dbReference>
<feature type="region of interest" description="Disordered" evidence="1">
    <location>
        <begin position="172"/>
        <end position="198"/>
    </location>
</feature>
<dbReference type="Pfam" id="PF26647">
    <property type="entry name" value="zf_Tbcl_3"/>
    <property type="match status" value="1"/>
</dbReference>
<feature type="compositionally biased region" description="Polar residues" evidence="1">
    <location>
        <begin position="564"/>
        <end position="584"/>
    </location>
</feature>
<feature type="region of interest" description="Disordered" evidence="1">
    <location>
        <begin position="801"/>
        <end position="842"/>
    </location>
</feature>
<name>A0A6A5UUB2_9PLEO</name>
<feature type="compositionally biased region" description="Low complexity" evidence="1">
    <location>
        <begin position="771"/>
        <end position="781"/>
    </location>
</feature>
<accession>A0A6A5UUB2</accession>
<dbReference type="OrthoDB" id="5600002at2759"/>
<evidence type="ECO:0000259" key="3">
    <source>
        <dbReference type="Pfam" id="PF26648"/>
    </source>
</evidence>
<feature type="compositionally biased region" description="Polar residues" evidence="1">
    <location>
        <begin position="173"/>
        <end position="183"/>
    </location>
</feature>
<evidence type="ECO:0000256" key="1">
    <source>
        <dbReference type="SAM" id="MobiDB-lite"/>
    </source>
</evidence>
<evidence type="ECO:0000259" key="2">
    <source>
        <dbReference type="Pfam" id="PF26647"/>
    </source>
</evidence>
<gene>
    <name evidence="4" type="ORF">BU23DRAFT_604676</name>
</gene>
<evidence type="ECO:0000313" key="4">
    <source>
        <dbReference type="EMBL" id="KAF1964667.1"/>
    </source>
</evidence>
<evidence type="ECO:0008006" key="6">
    <source>
        <dbReference type="Google" id="ProtNLM"/>
    </source>
</evidence>
<feature type="region of interest" description="Disordered" evidence="1">
    <location>
        <begin position="564"/>
        <end position="625"/>
    </location>
</feature>
<feature type="compositionally biased region" description="Low complexity" evidence="1">
    <location>
        <begin position="613"/>
        <end position="625"/>
    </location>
</feature>
<feature type="region of interest" description="Disordered" evidence="1">
    <location>
        <begin position="1"/>
        <end position="28"/>
    </location>
</feature>
<feature type="domain" description="Probable treble clef zinc finger fungi" evidence="3">
    <location>
        <begin position="97"/>
        <end position="131"/>
    </location>
</feature>
<dbReference type="Pfam" id="PF26648">
    <property type="entry name" value="zf_Tbcl_4"/>
    <property type="match status" value="1"/>
</dbReference>
<proteinExistence type="predicted"/>
<dbReference type="AlphaFoldDB" id="A0A6A5UUB2"/>
<feature type="region of interest" description="Disordered" evidence="1">
    <location>
        <begin position="914"/>
        <end position="961"/>
    </location>
</feature>
<keyword evidence="5" id="KW-1185">Reference proteome</keyword>
<dbReference type="InterPro" id="IPR058252">
    <property type="entry name" value="zf_Tbcl_4"/>
</dbReference>
<feature type="region of interest" description="Disordered" evidence="1">
    <location>
        <begin position="998"/>
        <end position="1019"/>
    </location>
</feature>
<reference evidence="4" key="1">
    <citation type="journal article" date="2020" name="Stud. Mycol.">
        <title>101 Dothideomycetes genomes: a test case for predicting lifestyles and emergence of pathogens.</title>
        <authorList>
            <person name="Haridas S."/>
            <person name="Albert R."/>
            <person name="Binder M."/>
            <person name="Bloem J."/>
            <person name="Labutti K."/>
            <person name="Salamov A."/>
            <person name="Andreopoulos B."/>
            <person name="Baker S."/>
            <person name="Barry K."/>
            <person name="Bills G."/>
            <person name="Bluhm B."/>
            <person name="Cannon C."/>
            <person name="Castanera R."/>
            <person name="Culley D."/>
            <person name="Daum C."/>
            <person name="Ezra D."/>
            <person name="Gonzalez J."/>
            <person name="Henrissat B."/>
            <person name="Kuo A."/>
            <person name="Liang C."/>
            <person name="Lipzen A."/>
            <person name="Lutzoni F."/>
            <person name="Magnuson J."/>
            <person name="Mondo S."/>
            <person name="Nolan M."/>
            <person name="Ohm R."/>
            <person name="Pangilinan J."/>
            <person name="Park H.-J."/>
            <person name="Ramirez L."/>
            <person name="Alfaro M."/>
            <person name="Sun H."/>
            <person name="Tritt A."/>
            <person name="Yoshinaga Y."/>
            <person name="Zwiers L.-H."/>
            <person name="Turgeon B."/>
            <person name="Goodwin S."/>
            <person name="Spatafora J."/>
            <person name="Crous P."/>
            <person name="Grigoriev I."/>
        </authorList>
    </citation>
    <scope>NUCLEOTIDE SEQUENCE</scope>
    <source>
        <strain evidence="4">CBS 107.79</strain>
    </source>
</reference>
<feature type="compositionally biased region" description="Low complexity" evidence="1">
    <location>
        <begin position="595"/>
        <end position="605"/>
    </location>
</feature>
<sequence length="1019" mass="114541">MAGVISSATAMQDPEVIKIEDSPEPAPPTLTQVPNAAMAQPVDPKDPEGFLRRCSGYNKKKNVRCSAIIGRNSHHSKNCHSTFLPTCYAHKDQQSYAGWCQFVQKDGEKCGRLFRWTPPYFELCAEHQGHPDTPCYFMKLPLELRLDVFRYLLPSQAIGSSTSVLHIEDDPDQQQPWFHSTTPPRAGPANPGRDSHNQATLGRAASRSIFPIPFMDLLLVNRQVHDEVKDFLYSSVPFTVDVRKDGTFMCGRRLLEPRRADGSSHYVIGDVEKIKEKFLRTFDWAAVKNYNVDILVENWKDDTNRGYHTFPWDEEVEIYDIRDYIGVVVSGILSKARNLCKLNVRLGFSKFIWTEQELHANITTLVGPFERLRNVRQPRLLGVYEGTPQTNFMISLPLPSKTAVFIPANGQSHPRPETPLCSVPQLPTKVQLFICDQPEFTQYRTSWERWISSASSTSLVVKPPIRAMFTELKEFYTRLSVMVPDVTARNGRHAFLHRARVAREQENVEAFRHLRNELIGYWEAYLEQEERKKDDMNRRLSKMLDVDVYPASWDDGHACVVGSSDTVRSTPGSSSQSPIITNAESWRSAARRSKQSQSTQSGSSRIGPVTHNAGHAQASSSRAAAGSSAQAPVVLDSAEEDSLKVESDIVLHRQAALRQQQRKMQLTQQGRMLLTQQQVVSQGSYVTLQSPAGSDGQISPNSSQTALQPLKDQQPMALNPQLHVEAAMSHRRQVEMQVHRARFVQEAKRRMALECAQGTQVHAEDPKTSIPPMSSPQSQTMPTMPVQQMQMQSQFRDITTYPNANDANESDTYSSFPPTNAPSSSTLSHQQHPETFTRASASSYPCDWGTTVPNTEPAVHVHEGQQATVERNVPLTEQDRMRMMPPDLDPRVHPRLLGCSDSIFRQFLYEHARRTAQKRPASENEQTEDAEMLNRKRQRVDSGMGWSDGGGDNTQGVDQNGDQAMVDEDQNAQYGMMYQHGGWVAATGTVWGVNEQPTGYVGKGKGKTRAEEPEVVWLD</sequence>
<evidence type="ECO:0000313" key="5">
    <source>
        <dbReference type="Proteomes" id="UP000800036"/>
    </source>
</evidence>
<protein>
    <recommendedName>
        <fullName evidence="6">F-box domain-containing protein</fullName>
    </recommendedName>
</protein>